<dbReference type="Proteomes" id="UP000810292">
    <property type="component" value="Unassembled WGS sequence"/>
</dbReference>
<feature type="signal peptide" evidence="1">
    <location>
        <begin position="1"/>
        <end position="23"/>
    </location>
</feature>
<feature type="chain" id="PRO_5038538974" evidence="1">
    <location>
        <begin position="24"/>
        <end position="181"/>
    </location>
</feature>
<evidence type="ECO:0000256" key="1">
    <source>
        <dbReference type="SAM" id="SignalP"/>
    </source>
</evidence>
<protein>
    <submittedName>
        <fullName evidence="2">Uncharacterized protein</fullName>
    </submittedName>
</protein>
<reference evidence="2" key="2">
    <citation type="journal article" date="2021" name="PeerJ">
        <title>Extensive microbial diversity within the chicken gut microbiome revealed by metagenomics and culture.</title>
        <authorList>
            <person name="Gilroy R."/>
            <person name="Ravi A."/>
            <person name="Getino M."/>
            <person name="Pursley I."/>
            <person name="Horton D.L."/>
            <person name="Alikhan N.F."/>
            <person name="Baker D."/>
            <person name="Gharbi K."/>
            <person name="Hall N."/>
            <person name="Watson M."/>
            <person name="Adriaenssens E.M."/>
            <person name="Foster-Nyarko E."/>
            <person name="Jarju S."/>
            <person name="Secka A."/>
            <person name="Antonio M."/>
            <person name="Oren A."/>
            <person name="Chaudhuri R.R."/>
            <person name="La Ragione R."/>
            <person name="Hildebrand F."/>
            <person name="Pallen M.J."/>
        </authorList>
    </citation>
    <scope>NUCLEOTIDE SEQUENCE</scope>
    <source>
        <strain evidence="2">14700</strain>
    </source>
</reference>
<organism evidence="2 3">
    <name type="scientific">Candidatus Ornithospirochaeta stercoravium</name>
    <dbReference type="NCBI Taxonomy" id="2840897"/>
    <lineage>
        <taxon>Bacteria</taxon>
        <taxon>Pseudomonadati</taxon>
        <taxon>Spirochaetota</taxon>
        <taxon>Spirochaetia</taxon>
        <taxon>Spirochaetales</taxon>
        <taxon>Spirochaetaceae</taxon>
        <taxon>Spirochaetaceae incertae sedis</taxon>
        <taxon>Candidatus Ornithospirochaeta</taxon>
    </lineage>
</organism>
<name>A0A9D9NE64_9SPIO</name>
<proteinExistence type="predicted"/>
<dbReference type="PROSITE" id="PS51257">
    <property type="entry name" value="PROKAR_LIPOPROTEIN"/>
    <property type="match status" value="1"/>
</dbReference>
<dbReference type="EMBL" id="JADIMF010000150">
    <property type="protein sequence ID" value="MBO8469925.1"/>
    <property type="molecule type" value="Genomic_DNA"/>
</dbReference>
<reference evidence="2" key="1">
    <citation type="submission" date="2020-10" db="EMBL/GenBank/DDBJ databases">
        <authorList>
            <person name="Gilroy R."/>
        </authorList>
    </citation>
    <scope>NUCLEOTIDE SEQUENCE</scope>
    <source>
        <strain evidence="2">14700</strain>
    </source>
</reference>
<evidence type="ECO:0000313" key="2">
    <source>
        <dbReference type="EMBL" id="MBO8469925.1"/>
    </source>
</evidence>
<gene>
    <name evidence="2" type="ORF">IAA72_09095</name>
</gene>
<evidence type="ECO:0000313" key="3">
    <source>
        <dbReference type="Proteomes" id="UP000810292"/>
    </source>
</evidence>
<sequence length="181" mass="19380">MKKSAALLLAMLLVVLSGCQSIDAPVATTEIVRVETETVETPAPAPAPAPAPVEEVVVEEVAEPAPVEEPAEVVVPAEEENHVHDFYYRGYVLTIEDGDGRAVITYPSIATESDVEAFFASEVEKHGADLDGVYFAFEGNNTVALTYPEGIDESVRDEFVDLFASDLLAYVEPLNLAPAAN</sequence>
<accession>A0A9D9NE64</accession>
<keyword evidence="1" id="KW-0732">Signal</keyword>
<comment type="caution">
    <text evidence="2">The sequence shown here is derived from an EMBL/GenBank/DDBJ whole genome shotgun (WGS) entry which is preliminary data.</text>
</comment>
<dbReference type="AlphaFoldDB" id="A0A9D9NE64"/>